<accession>A0ABY7ET26</accession>
<dbReference type="PANTHER" id="PTHR13315">
    <property type="entry name" value="METALLO PHOSPHOESTERASE RELATED"/>
    <property type="match status" value="1"/>
</dbReference>
<evidence type="ECO:0000256" key="4">
    <source>
        <dbReference type="ARBA" id="ARBA00022692"/>
    </source>
</evidence>
<dbReference type="PANTHER" id="PTHR13315:SF0">
    <property type="entry name" value="METALLOPHOSPHOESTERASE 1"/>
    <property type="match status" value="1"/>
</dbReference>
<evidence type="ECO:0000256" key="3">
    <source>
        <dbReference type="ARBA" id="ARBA00008895"/>
    </source>
</evidence>
<evidence type="ECO:0000256" key="5">
    <source>
        <dbReference type="ARBA" id="ARBA00022723"/>
    </source>
</evidence>
<evidence type="ECO:0000256" key="2">
    <source>
        <dbReference type="ARBA" id="ARBA00004141"/>
    </source>
</evidence>
<dbReference type="SUPFAM" id="SSF56300">
    <property type="entry name" value="Metallo-dependent phosphatases"/>
    <property type="match status" value="1"/>
</dbReference>
<feature type="transmembrane region" description="Helical" evidence="10">
    <location>
        <begin position="31"/>
        <end position="56"/>
    </location>
</feature>
<protein>
    <submittedName>
        <fullName evidence="12">MPPE1-like protein</fullName>
    </submittedName>
</protein>
<dbReference type="InterPro" id="IPR004843">
    <property type="entry name" value="Calcineurin-like_PHP"/>
</dbReference>
<evidence type="ECO:0000313" key="13">
    <source>
        <dbReference type="Proteomes" id="UP001164746"/>
    </source>
</evidence>
<keyword evidence="7 10" id="KW-1133">Transmembrane helix</keyword>
<keyword evidence="9" id="KW-0464">Manganese</keyword>
<keyword evidence="8 10" id="KW-0472">Membrane</keyword>
<keyword evidence="13" id="KW-1185">Reference proteome</keyword>
<dbReference type="InterPro" id="IPR033308">
    <property type="entry name" value="PGAP5/Cdc1/Ted1"/>
</dbReference>
<organism evidence="12 13">
    <name type="scientific">Mya arenaria</name>
    <name type="common">Soft-shell clam</name>
    <dbReference type="NCBI Taxonomy" id="6604"/>
    <lineage>
        <taxon>Eukaryota</taxon>
        <taxon>Metazoa</taxon>
        <taxon>Spiralia</taxon>
        <taxon>Lophotrochozoa</taxon>
        <taxon>Mollusca</taxon>
        <taxon>Bivalvia</taxon>
        <taxon>Autobranchia</taxon>
        <taxon>Heteroconchia</taxon>
        <taxon>Euheterodonta</taxon>
        <taxon>Imparidentia</taxon>
        <taxon>Neoheterodontei</taxon>
        <taxon>Myida</taxon>
        <taxon>Myoidea</taxon>
        <taxon>Myidae</taxon>
        <taxon>Mya</taxon>
    </lineage>
</organism>
<keyword evidence="4 10" id="KW-0812">Transmembrane</keyword>
<evidence type="ECO:0000256" key="9">
    <source>
        <dbReference type="ARBA" id="ARBA00023211"/>
    </source>
</evidence>
<evidence type="ECO:0000256" key="7">
    <source>
        <dbReference type="ARBA" id="ARBA00022989"/>
    </source>
</evidence>
<gene>
    <name evidence="12" type="ORF">MAR_026610</name>
</gene>
<dbReference type="InterPro" id="IPR029052">
    <property type="entry name" value="Metallo-depent_PP-like"/>
</dbReference>
<dbReference type="Proteomes" id="UP001164746">
    <property type="component" value="Chromosome 8"/>
</dbReference>
<dbReference type="EMBL" id="CP111019">
    <property type="protein sequence ID" value="WAR12430.1"/>
    <property type="molecule type" value="Genomic_DNA"/>
</dbReference>
<reference evidence="12" key="1">
    <citation type="submission" date="2022-11" db="EMBL/GenBank/DDBJ databases">
        <title>Centuries of genome instability and evolution in soft-shell clam transmissible cancer (bioRxiv).</title>
        <authorList>
            <person name="Hart S.F.M."/>
            <person name="Yonemitsu M.A."/>
            <person name="Giersch R.M."/>
            <person name="Beal B.F."/>
            <person name="Arriagada G."/>
            <person name="Davis B.W."/>
            <person name="Ostrander E.A."/>
            <person name="Goff S.P."/>
            <person name="Metzger M.J."/>
        </authorList>
    </citation>
    <scope>NUCLEOTIDE SEQUENCE</scope>
    <source>
        <strain evidence="12">MELC-2E11</strain>
        <tissue evidence="12">Siphon/mantle</tissue>
    </source>
</reference>
<dbReference type="Pfam" id="PF00149">
    <property type="entry name" value="Metallophos"/>
    <property type="match status" value="1"/>
</dbReference>
<evidence type="ECO:0000259" key="11">
    <source>
        <dbReference type="Pfam" id="PF00149"/>
    </source>
</evidence>
<name>A0ABY7ET26_MYAAR</name>
<evidence type="ECO:0000256" key="10">
    <source>
        <dbReference type="SAM" id="Phobius"/>
    </source>
</evidence>
<dbReference type="Gene3D" id="3.60.21.10">
    <property type="match status" value="1"/>
</dbReference>
<evidence type="ECO:0000256" key="6">
    <source>
        <dbReference type="ARBA" id="ARBA00022801"/>
    </source>
</evidence>
<evidence type="ECO:0000313" key="12">
    <source>
        <dbReference type="EMBL" id="WAR12430.1"/>
    </source>
</evidence>
<sequence length="512" mass="58577">MVKKNVKVSVRMMWFCQLPSRFCFYIRTKRLVRVVVLLLLVLFYCEFLHYYIVLLWCTWPHLASPAHQPLRVMIIGDTHILGSNAHWFDKLRREWQMVRSFQASMLIHRPDVVFVLGDLMDYGTESSTQEFHHHVTRFKEMFDTPAHTHMEVIVGNHDIGFHNMMTPKRHDRFKEAFDTPSIRLVTIRDVNFVLVNSMALEGDGCSICSEAESKLRDIKWQLKCSKGKETGKFVADVCEKIETLKYSNPILLQHFPMYRTSDINCSTPDAAPKDERDIPFRNKIDCISKESTDMRFVLKNGPNPSESMYETLDLLIENFSLFAPGKIAANNSGGSLPASDSKPKSQANVAWLRSCWSFLLLSGTGLLLSGALSFGNTYRFELLSEPQWCSPVYKAYVRSTLYNSSGMWMEATNTADVLWWSTVTVRYLLSANDTAFSMCEYLEYNKTKVLDKELVKYFHVPLPREDFLVPAVKPAQGQTPRGVHHGLAGRIGVLHATRSGLQECTPQVDITN</sequence>
<comment type="cofactor">
    <cofactor evidence="1">
        <name>Mn(2+)</name>
        <dbReference type="ChEBI" id="CHEBI:29035"/>
    </cofactor>
</comment>
<comment type="similarity">
    <text evidence="3">Belongs to the metallophosphoesterase superfamily. MPPE1 family.</text>
</comment>
<keyword evidence="6" id="KW-0378">Hydrolase</keyword>
<proteinExistence type="inferred from homology"/>
<evidence type="ECO:0000256" key="8">
    <source>
        <dbReference type="ARBA" id="ARBA00023136"/>
    </source>
</evidence>
<feature type="domain" description="Calcineurin-like phosphoesterase" evidence="11">
    <location>
        <begin position="70"/>
        <end position="179"/>
    </location>
</feature>
<evidence type="ECO:0000256" key="1">
    <source>
        <dbReference type="ARBA" id="ARBA00001936"/>
    </source>
</evidence>
<keyword evidence="5" id="KW-0479">Metal-binding</keyword>
<comment type="subcellular location">
    <subcellularLocation>
        <location evidence="2">Membrane</location>
        <topology evidence="2">Multi-pass membrane protein</topology>
    </subcellularLocation>
</comment>